<reference evidence="1 2" key="1">
    <citation type="journal article" date="2007" name="Genome Biol.">
        <title>Interrupted coding sequences in Mycobacterium smegmatis: authentic mutations or sequencing errors?</title>
        <authorList>
            <person name="Deshayes C."/>
            <person name="Perrodou E."/>
            <person name="Gallien S."/>
            <person name="Euphrasie D."/>
            <person name="Schaeffer C."/>
            <person name="Van-Dorsselaer A."/>
            <person name="Poch O."/>
            <person name="Lecompte O."/>
            <person name="Reyrat J.M."/>
        </authorList>
    </citation>
    <scope>NUCLEOTIDE SEQUENCE [LARGE SCALE GENOMIC DNA]</scope>
    <source>
        <strain evidence="2">ATCC 700084 / mc(2)155</strain>
    </source>
</reference>
<accession>I7F9L1</accession>
<evidence type="ECO:0000313" key="2">
    <source>
        <dbReference type="Proteomes" id="UP000006158"/>
    </source>
</evidence>
<reference evidence="1 2" key="2">
    <citation type="journal article" date="2009" name="Genome Res.">
        <title>Ortho-proteogenomics: multiple proteomes investigation through orthology and a new MS-based protocol.</title>
        <authorList>
            <person name="Gallien S."/>
            <person name="Perrodou E."/>
            <person name="Carapito C."/>
            <person name="Deshayes C."/>
            <person name="Reyrat J.M."/>
            <person name="Van Dorsselaer A."/>
            <person name="Poch O."/>
            <person name="Schaeffer C."/>
            <person name="Lecompte O."/>
        </authorList>
    </citation>
    <scope>NUCLEOTIDE SEQUENCE [LARGE SCALE GENOMIC DNA]</scope>
    <source>
        <strain evidence="2">ATCC 700084 / mc(2)155</strain>
    </source>
</reference>
<evidence type="ECO:0000313" key="1">
    <source>
        <dbReference type="EMBL" id="AFP38260.1"/>
    </source>
</evidence>
<dbReference type="PATRIC" id="fig|246196.56.peg.1840"/>
<name>I7F9L1_MYCS2</name>
<dbReference type="EMBL" id="CP001663">
    <property type="protein sequence ID" value="AFP38260.1"/>
    <property type="molecule type" value="Genomic_DNA"/>
</dbReference>
<protein>
    <submittedName>
        <fullName evidence="1">Uncharacterized protein</fullName>
    </submittedName>
</protein>
<sequence>MEPHYCDMRPSFEQLIESRSATPESVTNRKMTLL</sequence>
<proteinExistence type="predicted"/>
<dbReference type="KEGG" id="msg:MSMEI_1788"/>
<dbReference type="Proteomes" id="UP000006158">
    <property type="component" value="Chromosome"/>
</dbReference>
<gene>
    <name evidence="1" type="ordered locus">MSMEI_1788</name>
</gene>
<dbReference type="AlphaFoldDB" id="I7F9L1"/>
<organism evidence="1 2">
    <name type="scientific">Mycolicibacterium smegmatis (strain ATCC 700084 / mc(2)155)</name>
    <name type="common">Mycobacterium smegmatis</name>
    <dbReference type="NCBI Taxonomy" id="246196"/>
    <lineage>
        <taxon>Bacteria</taxon>
        <taxon>Bacillati</taxon>
        <taxon>Actinomycetota</taxon>
        <taxon>Actinomycetes</taxon>
        <taxon>Mycobacteriales</taxon>
        <taxon>Mycobacteriaceae</taxon>
        <taxon>Mycolicibacterium</taxon>
    </lineage>
</organism>